<reference evidence="2" key="1">
    <citation type="submission" date="2022-11" db="UniProtKB">
        <authorList>
            <consortium name="WormBaseParasite"/>
        </authorList>
    </citation>
    <scope>IDENTIFICATION</scope>
</reference>
<protein>
    <submittedName>
        <fullName evidence="2">Uncharacterized protein</fullName>
    </submittedName>
</protein>
<accession>A0A915CXP8</accession>
<name>A0A915CXP8_9BILA</name>
<dbReference type="AlphaFoldDB" id="A0A915CXP8"/>
<keyword evidence="1" id="KW-1185">Reference proteome</keyword>
<sequence>MPQSIVFEDIEGVPDLPAAINQLPALSHASSLEILVGNGNNHPSNGIKSMTVDVEYLQDSLESIITKFYQIFEETSMERTHLLIFKTDSLIQNKAYAAVPTDVSEAITERLLQNINLSCLFISMDISSPLRANNWIISSLASITSNNISLVTRPIQQLSFFFRLAKKNSTEDFDFSLWKSSYWRHYVLYSIKRCRNLTFAAVRMSLVRVNLTQHEKLFKAVGQLWNSILENLAEALSPNAKFVVKLRLMLKGYNSGESARFLAFSDQLQGALSKKGYQMIDRTIKTQTHTNSTRPDITMIYVEENTPSFQFYIHAYCENCYQE</sequence>
<dbReference type="WBParaSite" id="jg1341.1">
    <property type="protein sequence ID" value="jg1341.1"/>
    <property type="gene ID" value="jg1341"/>
</dbReference>
<evidence type="ECO:0000313" key="1">
    <source>
        <dbReference type="Proteomes" id="UP000887574"/>
    </source>
</evidence>
<organism evidence="1 2">
    <name type="scientific">Ditylenchus dipsaci</name>
    <dbReference type="NCBI Taxonomy" id="166011"/>
    <lineage>
        <taxon>Eukaryota</taxon>
        <taxon>Metazoa</taxon>
        <taxon>Ecdysozoa</taxon>
        <taxon>Nematoda</taxon>
        <taxon>Chromadorea</taxon>
        <taxon>Rhabditida</taxon>
        <taxon>Tylenchina</taxon>
        <taxon>Tylenchomorpha</taxon>
        <taxon>Sphaerularioidea</taxon>
        <taxon>Anguinidae</taxon>
        <taxon>Anguininae</taxon>
        <taxon>Ditylenchus</taxon>
    </lineage>
</organism>
<dbReference type="Proteomes" id="UP000887574">
    <property type="component" value="Unplaced"/>
</dbReference>
<evidence type="ECO:0000313" key="2">
    <source>
        <dbReference type="WBParaSite" id="jg1341.1"/>
    </source>
</evidence>
<proteinExistence type="predicted"/>